<evidence type="ECO:0000313" key="3">
    <source>
        <dbReference type="Proteomes" id="UP000002605"/>
    </source>
</evidence>
<organism evidence="2 3">
    <name type="scientific">Candida dubliniensis (strain CD36 / ATCC MYA-646 / CBS 7987 / NCPF 3949 / NRRL Y-17841)</name>
    <name type="common">Yeast</name>
    <dbReference type="NCBI Taxonomy" id="573826"/>
    <lineage>
        <taxon>Eukaryota</taxon>
        <taxon>Fungi</taxon>
        <taxon>Dikarya</taxon>
        <taxon>Ascomycota</taxon>
        <taxon>Saccharomycotina</taxon>
        <taxon>Pichiomycetes</taxon>
        <taxon>Debaryomycetaceae</taxon>
        <taxon>Candida/Lodderomyces clade</taxon>
        <taxon>Candida</taxon>
    </lineage>
</organism>
<dbReference type="HOGENOM" id="CLU_2049390_0_0_1"/>
<dbReference type="Proteomes" id="UP000002605">
    <property type="component" value="Chromosome 3"/>
</dbReference>
<evidence type="ECO:0000313" key="1">
    <source>
        <dbReference type="CGD" id="CAL0000167470"/>
    </source>
</evidence>
<reference evidence="2 3" key="1">
    <citation type="journal article" date="2009" name="Genome Res.">
        <title>Comparative genomics of the fungal pathogens Candida dubliniensis and Candida albicans.</title>
        <authorList>
            <person name="Jackson A.P."/>
            <person name="Gamble J.A."/>
            <person name="Yeomans T."/>
            <person name="Moran G.P."/>
            <person name="Saunders D."/>
            <person name="Harris D."/>
            <person name="Aslett M."/>
            <person name="Barrell J.F."/>
            <person name="Butler G."/>
            <person name="Citiulo F."/>
            <person name="Coleman D.C."/>
            <person name="de Groot P.W.J."/>
            <person name="Goodwin T.J."/>
            <person name="Quail M.A."/>
            <person name="McQuillan J."/>
            <person name="Munro C.A."/>
            <person name="Pain A."/>
            <person name="Poulter R.T."/>
            <person name="Rajandream M.A."/>
            <person name="Renauld H."/>
            <person name="Spiering M.J."/>
            <person name="Tivey A."/>
            <person name="Gow N.A.R."/>
            <person name="Barrell B."/>
            <person name="Sullivan D.J."/>
            <person name="Berriman M."/>
        </authorList>
    </citation>
    <scope>NUCLEOTIDE SEQUENCE [LARGE SCALE GENOMIC DNA]</scope>
    <source>
        <strain evidence="3">CD36 / ATCC MYA-646 / CBS 7987 / NCPF 3949 / NRRL Y-17841</strain>
    </source>
</reference>
<protein>
    <submittedName>
        <fullName evidence="2">Uncharacterized protein</fullName>
    </submittedName>
</protein>
<accession>B9WE10</accession>
<dbReference type="KEGG" id="cdu:CD36_84090"/>
<dbReference type="OrthoDB" id="4020223at2759"/>
<dbReference type="RefSeq" id="XP_002419327.1">
    <property type="nucleotide sequence ID" value="XM_002419282.1"/>
</dbReference>
<evidence type="ECO:0000313" key="2">
    <source>
        <dbReference type="EMBL" id="CAX42920.1"/>
    </source>
</evidence>
<dbReference type="eggNOG" id="ENOG502RQKH">
    <property type="taxonomic scope" value="Eukaryota"/>
</dbReference>
<gene>
    <name evidence="1" type="ordered locus">Cd36_84090</name>
    <name evidence="2" type="ORF">CD36_84090</name>
</gene>
<proteinExistence type="predicted"/>
<dbReference type="AlphaFoldDB" id="B9WE10"/>
<dbReference type="CGD" id="CAL0000167470">
    <property type="gene designation" value="Cd36_84090"/>
</dbReference>
<keyword evidence="3" id="KW-1185">Reference proteome</keyword>
<name>B9WE10_CANDC</name>
<dbReference type="GeneID" id="8047325"/>
<dbReference type="EMBL" id="FM992690">
    <property type="protein sequence ID" value="CAX42920.1"/>
    <property type="molecule type" value="Genomic_DNA"/>
</dbReference>
<sequence>MTRLQRITVKQKFHVISHFEGTRVISLINQVGFSGSFEESKRDVTYRNDPMKYVDREKKKRRGKTEKKNLIIRWRIYSIDVFRFPGKHVVVEKQKKKNMKNFLRVFSTLFLLRRTASIFH</sequence>